<comment type="similarity">
    <text evidence="11">Belongs to the AEBP2/jing C2H2-type zinc-finger family.</text>
</comment>
<evidence type="ECO:0000313" key="16">
    <source>
        <dbReference type="Proteomes" id="UP000596742"/>
    </source>
</evidence>
<keyword evidence="9" id="KW-0804">Transcription</keyword>
<evidence type="ECO:0000256" key="1">
    <source>
        <dbReference type="ARBA" id="ARBA00004123"/>
    </source>
</evidence>
<dbReference type="PANTHER" id="PTHR46541">
    <property type="entry name" value="ZINC FINGER PROTEIN AEBP2"/>
    <property type="match status" value="1"/>
</dbReference>
<evidence type="ECO:0000256" key="8">
    <source>
        <dbReference type="ARBA" id="ARBA00023015"/>
    </source>
</evidence>
<evidence type="ECO:0000256" key="11">
    <source>
        <dbReference type="ARBA" id="ARBA00037930"/>
    </source>
</evidence>
<evidence type="ECO:0000256" key="5">
    <source>
        <dbReference type="ARBA" id="ARBA00022771"/>
    </source>
</evidence>
<dbReference type="EMBL" id="UYJE01009442">
    <property type="protein sequence ID" value="VDI73520.1"/>
    <property type="molecule type" value="Genomic_DNA"/>
</dbReference>
<dbReference type="AlphaFoldDB" id="A0A8B6H3J7"/>
<keyword evidence="4" id="KW-0677">Repeat</keyword>
<dbReference type="OrthoDB" id="9984614at2759"/>
<feature type="region of interest" description="Disordered" evidence="13">
    <location>
        <begin position="67"/>
        <end position="104"/>
    </location>
</feature>
<proteinExistence type="inferred from homology"/>
<evidence type="ECO:0000256" key="9">
    <source>
        <dbReference type="ARBA" id="ARBA00023163"/>
    </source>
</evidence>
<evidence type="ECO:0000256" key="2">
    <source>
        <dbReference type="ARBA" id="ARBA00022491"/>
    </source>
</evidence>
<dbReference type="SMART" id="SM00355">
    <property type="entry name" value="ZnF_C2H2"/>
    <property type="match status" value="3"/>
</dbReference>
<dbReference type="GO" id="GO:0008270">
    <property type="term" value="F:zinc ion binding"/>
    <property type="evidence" value="ECO:0007669"/>
    <property type="project" value="UniProtKB-KW"/>
</dbReference>
<evidence type="ECO:0000256" key="6">
    <source>
        <dbReference type="ARBA" id="ARBA00022833"/>
    </source>
</evidence>
<evidence type="ECO:0000256" key="12">
    <source>
        <dbReference type="PROSITE-ProRule" id="PRU00042"/>
    </source>
</evidence>
<evidence type="ECO:0000256" key="3">
    <source>
        <dbReference type="ARBA" id="ARBA00022723"/>
    </source>
</evidence>
<keyword evidence="6" id="KW-0862">Zinc</keyword>
<evidence type="ECO:0000256" key="4">
    <source>
        <dbReference type="ARBA" id="ARBA00022737"/>
    </source>
</evidence>
<evidence type="ECO:0000313" key="15">
    <source>
        <dbReference type="EMBL" id="VDI73520.1"/>
    </source>
</evidence>
<evidence type="ECO:0000256" key="7">
    <source>
        <dbReference type="ARBA" id="ARBA00022853"/>
    </source>
</evidence>
<name>A0A8B6H3J7_MYTGA</name>
<dbReference type="GO" id="GO:0035098">
    <property type="term" value="C:ESC/E(Z) complex"/>
    <property type="evidence" value="ECO:0007669"/>
    <property type="project" value="TreeGrafter"/>
</dbReference>
<feature type="domain" description="C2H2-type" evidence="14">
    <location>
        <begin position="257"/>
        <end position="292"/>
    </location>
</feature>
<dbReference type="InterPro" id="IPR013087">
    <property type="entry name" value="Znf_C2H2_type"/>
</dbReference>
<dbReference type="PANTHER" id="PTHR46541:SF1">
    <property type="entry name" value="ZINC FINGER PROTEIN AEBP2"/>
    <property type="match status" value="1"/>
</dbReference>
<protein>
    <submittedName>
        <fullName evidence="15">Zinc finger protein AEBP2</fullName>
    </submittedName>
</protein>
<keyword evidence="3" id="KW-0479">Metal-binding</keyword>
<dbReference type="PROSITE" id="PS50157">
    <property type="entry name" value="ZINC_FINGER_C2H2_2"/>
    <property type="match status" value="1"/>
</dbReference>
<evidence type="ECO:0000256" key="10">
    <source>
        <dbReference type="ARBA" id="ARBA00023242"/>
    </source>
</evidence>
<comment type="caution">
    <text evidence="15">The sequence shown here is derived from an EMBL/GenBank/DDBJ whole genome shotgun (WGS) entry which is preliminary data.</text>
</comment>
<keyword evidence="7" id="KW-0156">Chromatin regulator</keyword>
<keyword evidence="8" id="KW-0805">Transcription regulation</keyword>
<dbReference type="InterPro" id="IPR036236">
    <property type="entry name" value="Znf_C2H2_sf"/>
</dbReference>
<keyword evidence="2" id="KW-0678">Repressor</keyword>
<dbReference type="Pfam" id="PF26014">
    <property type="entry name" value="SH3_AEBP2_C"/>
    <property type="match status" value="1"/>
</dbReference>
<dbReference type="GO" id="GO:0006357">
    <property type="term" value="P:regulation of transcription by RNA polymerase II"/>
    <property type="evidence" value="ECO:0007669"/>
    <property type="project" value="TreeGrafter"/>
</dbReference>
<dbReference type="SUPFAM" id="SSF57667">
    <property type="entry name" value="beta-beta-alpha zinc fingers"/>
    <property type="match status" value="1"/>
</dbReference>
<keyword evidence="5 12" id="KW-0863">Zinc-finger</keyword>
<dbReference type="Proteomes" id="UP000596742">
    <property type="component" value="Unassembled WGS sequence"/>
</dbReference>
<feature type="region of interest" description="Disordered" evidence="13">
    <location>
        <begin position="284"/>
        <end position="309"/>
    </location>
</feature>
<dbReference type="InterPro" id="IPR052130">
    <property type="entry name" value="AEBP2/jing_C2H2-ZnF"/>
</dbReference>
<gene>
    <name evidence="15" type="ORF">MGAL_10B002150</name>
</gene>
<dbReference type="PROSITE" id="PS00028">
    <property type="entry name" value="ZINC_FINGER_C2H2_1"/>
    <property type="match status" value="1"/>
</dbReference>
<evidence type="ECO:0000259" key="14">
    <source>
        <dbReference type="PROSITE" id="PS50157"/>
    </source>
</evidence>
<evidence type="ECO:0000256" key="13">
    <source>
        <dbReference type="SAM" id="MobiDB-lite"/>
    </source>
</evidence>
<comment type="subcellular location">
    <subcellularLocation>
        <location evidence="1">Nucleus</location>
    </subcellularLocation>
</comment>
<organism evidence="15 16">
    <name type="scientific">Mytilus galloprovincialis</name>
    <name type="common">Mediterranean mussel</name>
    <dbReference type="NCBI Taxonomy" id="29158"/>
    <lineage>
        <taxon>Eukaryota</taxon>
        <taxon>Metazoa</taxon>
        <taxon>Spiralia</taxon>
        <taxon>Lophotrochozoa</taxon>
        <taxon>Mollusca</taxon>
        <taxon>Bivalvia</taxon>
        <taxon>Autobranchia</taxon>
        <taxon>Pteriomorphia</taxon>
        <taxon>Mytilida</taxon>
        <taxon>Mytiloidea</taxon>
        <taxon>Mytilidae</taxon>
        <taxon>Mytilinae</taxon>
        <taxon>Mytilus</taxon>
    </lineage>
</organism>
<keyword evidence="10" id="KW-0539">Nucleus</keyword>
<sequence length="428" mass="48851">MAAVGCMESCGQDSEESQEHSVSKLERYSRKNGLNHRCLCTQSSLECNKNKSVFQEKNHKLNGLLKQNSFTKPSTPALRSRSERNSVGCEPPKRRRRSSRHDKIDVNNATITEEKVQKQLGLSCLDLITVKRNGDSCFIDDMGNDSCSNLLTPDASRSCTPLSVAGSCVSSQISKDSRAPDVQESCKETPSICKWKNCDISLDSCRLMDHLKHCHVEQQTGEKFHCLWEGCKVYNQSSSSKSWLDRHILTHSGDKPFKCIFDGCYLRFTSQKALERHVNTHFNALQHTSQKPSKPREDTPTKQYRKRRCKRKRPLVKTTDYFDPGIMERLSDQVTFVTNKTQIDLKGSSDSVTFHSTVIARRTEDSCKAKVLLQWTPRNVIPDSWVSEKEAKSLSTCVIPLRKLPRDSVTALHPSLFSQHRYRRHRRK</sequence>
<dbReference type="Gene3D" id="3.30.160.60">
    <property type="entry name" value="Classic Zinc Finger"/>
    <property type="match status" value="2"/>
</dbReference>
<accession>A0A8B6H3J7</accession>
<dbReference type="GO" id="GO:0006325">
    <property type="term" value="P:chromatin organization"/>
    <property type="evidence" value="ECO:0007669"/>
    <property type="project" value="UniProtKB-KW"/>
</dbReference>
<reference evidence="15" key="1">
    <citation type="submission" date="2018-11" db="EMBL/GenBank/DDBJ databases">
        <authorList>
            <person name="Alioto T."/>
            <person name="Alioto T."/>
        </authorList>
    </citation>
    <scope>NUCLEOTIDE SEQUENCE</scope>
</reference>
<keyword evidence="16" id="KW-1185">Reference proteome</keyword>
<dbReference type="InterPro" id="IPR059034">
    <property type="entry name" value="SH3_AEBP2_C"/>
</dbReference>